<protein>
    <recommendedName>
        <fullName evidence="4">DUF948 domain-containing protein</fullName>
    </recommendedName>
</protein>
<keyword evidence="1" id="KW-0812">Transmembrane</keyword>
<dbReference type="EMBL" id="DVJQ01000042">
    <property type="protein sequence ID" value="HIS74319.1"/>
    <property type="molecule type" value="Genomic_DNA"/>
</dbReference>
<accession>A0A9D1JXC2</accession>
<comment type="caution">
    <text evidence="2">The sequence shown here is derived from an EMBL/GenBank/DDBJ whole genome shotgun (WGS) entry which is preliminary data.</text>
</comment>
<feature type="transmembrane region" description="Helical" evidence="1">
    <location>
        <begin position="6"/>
        <end position="30"/>
    </location>
</feature>
<evidence type="ECO:0000313" key="2">
    <source>
        <dbReference type="EMBL" id="HIS74319.1"/>
    </source>
</evidence>
<dbReference type="AlphaFoldDB" id="A0A9D1JXC2"/>
<reference evidence="2" key="2">
    <citation type="journal article" date="2021" name="PeerJ">
        <title>Extensive microbial diversity within the chicken gut microbiome revealed by metagenomics and culture.</title>
        <authorList>
            <person name="Gilroy R."/>
            <person name="Ravi A."/>
            <person name="Getino M."/>
            <person name="Pursley I."/>
            <person name="Horton D.L."/>
            <person name="Alikhan N.F."/>
            <person name="Baker D."/>
            <person name="Gharbi K."/>
            <person name="Hall N."/>
            <person name="Watson M."/>
            <person name="Adriaenssens E.M."/>
            <person name="Foster-Nyarko E."/>
            <person name="Jarju S."/>
            <person name="Secka A."/>
            <person name="Antonio M."/>
            <person name="Oren A."/>
            <person name="Chaudhuri R.R."/>
            <person name="La Ragione R."/>
            <person name="Hildebrand F."/>
            <person name="Pallen M.J."/>
        </authorList>
    </citation>
    <scope>NUCLEOTIDE SEQUENCE</scope>
    <source>
        <strain evidence="2">CHK152-2871</strain>
    </source>
</reference>
<organism evidence="2 3">
    <name type="scientific">Candidatus Galligastranaerophilus intestinavium</name>
    <dbReference type="NCBI Taxonomy" id="2840836"/>
    <lineage>
        <taxon>Bacteria</taxon>
        <taxon>Candidatus Galligastranaerophilus</taxon>
    </lineage>
</organism>
<gene>
    <name evidence="2" type="ORF">IAA86_04790</name>
</gene>
<keyword evidence="1" id="KW-0472">Membrane</keyword>
<keyword evidence="1" id="KW-1133">Transmembrane helix</keyword>
<evidence type="ECO:0000313" key="3">
    <source>
        <dbReference type="Proteomes" id="UP000886865"/>
    </source>
</evidence>
<evidence type="ECO:0000256" key="1">
    <source>
        <dbReference type="SAM" id="Phobius"/>
    </source>
</evidence>
<evidence type="ECO:0008006" key="4">
    <source>
        <dbReference type="Google" id="ProtNLM"/>
    </source>
</evidence>
<proteinExistence type="predicted"/>
<sequence length="118" mass="12544">MDPVNITLIILLSVTTVIIVVLGVLTAKLIANLTILSKNVDSIAQSIQSEIQPTLKELREAAQSINSIANNADTQFSGFQSTLKNVLGASSLVGCKMRGLMDGLVKGISFGINLFNKK</sequence>
<reference evidence="2" key="1">
    <citation type="submission" date="2020-10" db="EMBL/GenBank/DDBJ databases">
        <authorList>
            <person name="Gilroy R."/>
        </authorList>
    </citation>
    <scope>NUCLEOTIDE SEQUENCE</scope>
    <source>
        <strain evidence="2">CHK152-2871</strain>
    </source>
</reference>
<dbReference type="Proteomes" id="UP000886865">
    <property type="component" value="Unassembled WGS sequence"/>
</dbReference>
<name>A0A9D1JXC2_9BACT</name>